<dbReference type="SUPFAM" id="SSF103612">
    <property type="entry name" value="SBT domain"/>
    <property type="match status" value="1"/>
</dbReference>
<accession>A0A444GAG1</accession>
<evidence type="ECO:0000313" key="1">
    <source>
        <dbReference type="EMBL" id="RZR71067.1"/>
    </source>
</evidence>
<dbReference type="InterPro" id="IPR044817">
    <property type="entry name" value="SBP-like"/>
</dbReference>
<name>A0A444GAG1_ENSVE</name>
<sequence length="192" mass="21024">MENGGAAGRSGVPSWDFWELGNWTSASHVASSSSYVAARQAHATAAAGAASSSTAAAACLPFSGHQIVAENSGDHRATQCHDHDHRHHTHLACLKLGKRQYYGEESGVAAMKRERPAAAPRCQVDGCSKVLVDEKEYHKRHKVCELHSKAPRVVVLGVEQRFCQQCSRSFCHQTSEKKLFLTTKRTQKQLET</sequence>
<protein>
    <submittedName>
        <fullName evidence="1">Uncharacterized protein</fullName>
    </submittedName>
</protein>
<dbReference type="PANTHER" id="PTHR31251:SF226">
    <property type="entry name" value="SQUAMOSA PROMOTER-BINDING-LIKE PROTEIN 6"/>
    <property type="match status" value="1"/>
</dbReference>
<organism evidence="1">
    <name type="scientific">Ensete ventricosum</name>
    <name type="common">Abyssinian banana</name>
    <name type="synonym">Musa ensete</name>
    <dbReference type="NCBI Taxonomy" id="4639"/>
    <lineage>
        <taxon>Eukaryota</taxon>
        <taxon>Viridiplantae</taxon>
        <taxon>Streptophyta</taxon>
        <taxon>Embryophyta</taxon>
        <taxon>Tracheophyta</taxon>
        <taxon>Spermatophyta</taxon>
        <taxon>Magnoliopsida</taxon>
        <taxon>Liliopsida</taxon>
        <taxon>Zingiberales</taxon>
        <taxon>Musaceae</taxon>
        <taxon>Ensete</taxon>
    </lineage>
</organism>
<dbReference type="Gene3D" id="4.10.1100.10">
    <property type="entry name" value="Transcription factor, SBP-box domain"/>
    <property type="match status" value="1"/>
</dbReference>
<dbReference type="PROSITE" id="PS51141">
    <property type="entry name" value="ZF_SBP"/>
    <property type="match status" value="1"/>
</dbReference>
<dbReference type="PANTHER" id="PTHR31251">
    <property type="entry name" value="SQUAMOSA PROMOTER-BINDING-LIKE PROTEIN 4"/>
    <property type="match status" value="1"/>
</dbReference>
<gene>
    <name evidence="1" type="ORF">BHM03_00003282</name>
</gene>
<reference evidence="1" key="1">
    <citation type="journal article" date="2018" name="Data Brief">
        <title>Genome sequence data from 17 accessions of Ensete ventricosum, a staple food crop for millions in Ethiopia.</title>
        <authorList>
            <person name="Yemataw Z."/>
            <person name="Muzemil S."/>
            <person name="Ambachew D."/>
            <person name="Tripathi L."/>
            <person name="Tesfaye K."/>
            <person name="Chala A."/>
            <person name="Farbos A."/>
            <person name="O'Neill P."/>
            <person name="Moore K."/>
            <person name="Grant M."/>
            <person name="Studholme D.J."/>
        </authorList>
    </citation>
    <scope>NUCLEOTIDE SEQUENCE [LARGE SCALE GENOMIC DNA]</scope>
    <source>
        <tissue evidence="1">Leaf</tissue>
    </source>
</reference>
<dbReference type="InterPro" id="IPR004333">
    <property type="entry name" value="SBP_dom"/>
</dbReference>
<dbReference type="EMBL" id="KV875487">
    <property type="protein sequence ID" value="RZR71067.1"/>
    <property type="molecule type" value="Genomic_DNA"/>
</dbReference>
<proteinExistence type="predicted"/>
<dbReference type="Pfam" id="PF03110">
    <property type="entry name" value="SBP"/>
    <property type="match status" value="1"/>
</dbReference>
<dbReference type="InterPro" id="IPR036893">
    <property type="entry name" value="SBP_sf"/>
</dbReference>
<dbReference type="GO" id="GO:0005634">
    <property type="term" value="C:nucleus"/>
    <property type="evidence" value="ECO:0007669"/>
    <property type="project" value="InterPro"/>
</dbReference>
<dbReference type="Proteomes" id="UP000290560">
    <property type="component" value="Unassembled WGS sequence"/>
</dbReference>
<dbReference type="GO" id="GO:0003677">
    <property type="term" value="F:DNA binding"/>
    <property type="evidence" value="ECO:0007669"/>
    <property type="project" value="InterPro"/>
</dbReference>
<dbReference type="AlphaFoldDB" id="A0A444GAG1"/>